<evidence type="ECO:0000256" key="16">
    <source>
        <dbReference type="ARBA" id="ARBA00038848"/>
    </source>
</evidence>
<evidence type="ECO:0000256" key="11">
    <source>
        <dbReference type="ARBA" id="ARBA00023136"/>
    </source>
</evidence>
<keyword evidence="4" id="KW-1003">Cell membrane</keyword>
<evidence type="ECO:0000256" key="9">
    <source>
        <dbReference type="ARBA" id="ARBA00022946"/>
    </source>
</evidence>
<comment type="similarity">
    <text evidence="15">Belongs to the THEM4/THEM5 thioesterase family.</text>
</comment>
<dbReference type="EC" id="3.1.2.2" evidence="16"/>
<dbReference type="SUPFAM" id="SSF54637">
    <property type="entry name" value="Thioesterase/thiol ester dehydrase-isomerase"/>
    <property type="match status" value="1"/>
</dbReference>
<dbReference type="RefSeq" id="WP_093950481.1">
    <property type="nucleotide sequence ID" value="NZ_NMUL01000030.1"/>
</dbReference>
<evidence type="ECO:0000313" key="25">
    <source>
        <dbReference type="EMBL" id="OXM64111.1"/>
    </source>
</evidence>
<gene>
    <name evidence="25" type="ORF">CF165_27605</name>
</gene>
<dbReference type="GO" id="GO:0006631">
    <property type="term" value="P:fatty acid metabolic process"/>
    <property type="evidence" value="ECO:0007669"/>
    <property type="project" value="UniProtKB-KW"/>
</dbReference>
<dbReference type="InterPro" id="IPR006683">
    <property type="entry name" value="Thioestr_dom"/>
</dbReference>
<evidence type="ECO:0000256" key="13">
    <source>
        <dbReference type="ARBA" id="ARBA00035852"/>
    </source>
</evidence>
<evidence type="ECO:0000256" key="17">
    <source>
        <dbReference type="ARBA" id="ARBA00040123"/>
    </source>
</evidence>
<evidence type="ECO:0000256" key="21">
    <source>
        <dbReference type="ARBA" id="ARBA00047969"/>
    </source>
</evidence>
<feature type="domain" description="Thioesterase" evidence="24">
    <location>
        <begin position="36"/>
        <end position="101"/>
    </location>
</feature>
<sequence length="142" mass="15992">MRGTCRLGVERERLEGEDTALFDVRCPRDQEGGPDVAHGGWTAAVLDECLGHVPLLHRVLSVTAELSVSFVKPVPVERPLEVRAWVERRAGSRWYIRGELVLLPNRALLAKASGIWVQRDPAHFDRHQRWLAEQDAEPGRGD</sequence>
<dbReference type="Pfam" id="PF03061">
    <property type="entry name" value="4HBT"/>
    <property type="match status" value="1"/>
</dbReference>
<evidence type="ECO:0000256" key="23">
    <source>
        <dbReference type="ARBA" id="ARBA00048180"/>
    </source>
</evidence>
<evidence type="ECO:0000256" key="10">
    <source>
        <dbReference type="ARBA" id="ARBA00023098"/>
    </source>
</evidence>
<dbReference type="EMBL" id="NMUL01000030">
    <property type="protein sequence ID" value="OXM64111.1"/>
    <property type="molecule type" value="Genomic_DNA"/>
</dbReference>
<comment type="catalytic activity">
    <reaction evidence="13">
        <text>(5Z,8Z,11Z,14Z)-eicosatetraenoyl-CoA + H2O = (5Z,8Z,11Z,14Z)-eicosatetraenoate + CoA + H(+)</text>
        <dbReference type="Rhea" id="RHEA:40151"/>
        <dbReference type="ChEBI" id="CHEBI:15377"/>
        <dbReference type="ChEBI" id="CHEBI:15378"/>
        <dbReference type="ChEBI" id="CHEBI:32395"/>
        <dbReference type="ChEBI" id="CHEBI:57287"/>
        <dbReference type="ChEBI" id="CHEBI:57368"/>
    </reaction>
    <physiologicalReaction direction="left-to-right" evidence="13">
        <dbReference type="Rhea" id="RHEA:40152"/>
    </physiologicalReaction>
</comment>
<dbReference type="GO" id="GO:0016787">
    <property type="term" value="F:hydrolase activity"/>
    <property type="evidence" value="ECO:0007669"/>
    <property type="project" value="UniProtKB-KW"/>
</dbReference>
<dbReference type="PANTHER" id="PTHR12418:SF19">
    <property type="entry name" value="ACYL-COENZYME A THIOESTERASE THEM4"/>
    <property type="match status" value="1"/>
</dbReference>
<comment type="caution">
    <text evidence="25">The sequence shown here is derived from an EMBL/GenBank/DDBJ whole genome shotgun (WGS) entry which is preliminary data.</text>
</comment>
<keyword evidence="11" id="KW-0472">Membrane</keyword>
<evidence type="ECO:0000256" key="20">
    <source>
        <dbReference type="ARBA" id="ARBA00047734"/>
    </source>
</evidence>
<dbReference type="AlphaFoldDB" id="A0A229SZJ6"/>
<reference evidence="26" key="1">
    <citation type="submission" date="2017-07" db="EMBL/GenBank/DDBJ databases">
        <title>Comparative genome mining reveals phylogenetic distribution patterns of secondary metabolites in Amycolatopsis.</title>
        <authorList>
            <person name="Adamek M."/>
            <person name="Alanjary M."/>
            <person name="Sales-Ortells H."/>
            <person name="Goodfellow M."/>
            <person name="Bull A.T."/>
            <person name="Kalinowski J."/>
            <person name="Ziemert N."/>
        </authorList>
    </citation>
    <scope>NUCLEOTIDE SEQUENCE [LARGE SCALE GENOMIC DNA]</scope>
    <source>
        <strain evidence="26">H5</strain>
    </source>
</reference>
<dbReference type="PANTHER" id="PTHR12418">
    <property type="entry name" value="ACYL-COENZYME A THIOESTERASE THEM4"/>
    <property type="match status" value="1"/>
</dbReference>
<comment type="catalytic activity">
    <reaction evidence="21">
        <text>decanoyl-CoA + H2O = decanoate + CoA + H(+)</text>
        <dbReference type="Rhea" id="RHEA:40059"/>
        <dbReference type="ChEBI" id="CHEBI:15377"/>
        <dbReference type="ChEBI" id="CHEBI:15378"/>
        <dbReference type="ChEBI" id="CHEBI:27689"/>
        <dbReference type="ChEBI" id="CHEBI:57287"/>
        <dbReference type="ChEBI" id="CHEBI:61430"/>
    </reaction>
    <physiologicalReaction direction="left-to-right" evidence="21">
        <dbReference type="Rhea" id="RHEA:40060"/>
    </physiologicalReaction>
</comment>
<keyword evidence="8" id="KW-0276">Fatty acid metabolism</keyword>
<evidence type="ECO:0000256" key="7">
    <source>
        <dbReference type="ARBA" id="ARBA00022801"/>
    </source>
</evidence>
<evidence type="ECO:0000256" key="5">
    <source>
        <dbReference type="ARBA" id="ARBA00022490"/>
    </source>
</evidence>
<evidence type="ECO:0000313" key="26">
    <source>
        <dbReference type="Proteomes" id="UP000215199"/>
    </source>
</evidence>
<organism evidence="25 26">
    <name type="scientific">Amycolatopsis vastitatis</name>
    <dbReference type="NCBI Taxonomy" id="1905142"/>
    <lineage>
        <taxon>Bacteria</taxon>
        <taxon>Bacillati</taxon>
        <taxon>Actinomycetota</taxon>
        <taxon>Actinomycetes</taxon>
        <taxon>Pseudonocardiales</taxon>
        <taxon>Pseudonocardiaceae</taxon>
        <taxon>Amycolatopsis</taxon>
    </lineage>
</organism>
<evidence type="ECO:0000256" key="12">
    <source>
        <dbReference type="ARBA" id="ARBA00023273"/>
    </source>
</evidence>
<dbReference type="CDD" id="cd03443">
    <property type="entry name" value="PaaI_thioesterase"/>
    <property type="match status" value="1"/>
</dbReference>
<evidence type="ECO:0000256" key="8">
    <source>
        <dbReference type="ARBA" id="ARBA00022832"/>
    </source>
</evidence>
<dbReference type="GO" id="GO:0016020">
    <property type="term" value="C:membrane"/>
    <property type="evidence" value="ECO:0007669"/>
    <property type="project" value="UniProtKB-SubCell"/>
</dbReference>
<name>A0A229SZJ6_9PSEU</name>
<keyword evidence="5" id="KW-0963">Cytoplasm</keyword>
<keyword evidence="9" id="KW-0809">Transit peptide</keyword>
<comment type="catalytic activity">
    <reaction evidence="20">
        <text>hexadecanoyl-CoA + H2O = hexadecanoate + CoA + H(+)</text>
        <dbReference type="Rhea" id="RHEA:16645"/>
        <dbReference type="ChEBI" id="CHEBI:7896"/>
        <dbReference type="ChEBI" id="CHEBI:15377"/>
        <dbReference type="ChEBI" id="CHEBI:15378"/>
        <dbReference type="ChEBI" id="CHEBI:57287"/>
        <dbReference type="ChEBI" id="CHEBI:57379"/>
        <dbReference type="EC" id="3.1.2.2"/>
    </reaction>
    <physiologicalReaction direction="left-to-right" evidence="20">
        <dbReference type="Rhea" id="RHEA:16646"/>
    </physiologicalReaction>
</comment>
<evidence type="ECO:0000256" key="14">
    <source>
        <dbReference type="ARBA" id="ARBA00037002"/>
    </source>
</evidence>
<evidence type="ECO:0000259" key="24">
    <source>
        <dbReference type="Pfam" id="PF03061"/>
    </source>
</evidence>
<keyword evidence="10" id="KW-0443">Lipid metabolism</keyword>
<protein>
    <recommendedName>
        <fullName evidence="17">Acyl-coenzyme A thioesterase THEM4</fullName>
        <ecNumber evidence="16">3.1.2.2</ecNumber>
    </recommendedName>
    <alternativeName>
        <fullName evidence="18">Thioesterase superfamily member 4</fullName>
    </alternativeName>
</protein>
<accession>A0A229SZJ6</accession>
<comment type="catalytic activity">
    <reaction evidence="19">
        <text>octanoyl-CoA + H2O = octanoate + CoA + H(+)</text>
        <dbReference type="Rhea" id="RHEA:30143"/>
        <dbReference type="ChEBI" id="CHEBI:15377"/>
        <dbReference type="ChEBI" id="CHEBI:15378"/>
        <dbReference type="ChEBI" id="CHEBI:25646"/>
        <dbReference type="ChEBI" id="CHEBI:57287"/>
        <dbReference type="ChEBI" id="CHEBI:57386"/>
    </reaction>
    <physiologicalReaction direction="left-to-right" evidence="19">
        <dbReference type="Rhea" id="RHEA:30144"/>
    </physiologicalReaction>
</comment>
<dbReference type="InterPro" id="IPR029069">
    <property type="entry name" value="HotDog_dom_sf"/>
</dbReference>
<proteinExistence type="inferred from homology"/>
<comment type="catalytic activity">
    <reaction evidence="22">
        <text>dodecanoyl-CoA + H2O = dodecanoate + CoA + H(+)</text>
        <dbReference type="Rhea" id="RHEA:30135"/>
        <dbReference type="ChEBI" id="CHEBI:15377"/>
        <dbReference type="ChEBI" id="CHEBI:15378"/>
        <dbReference type="ChEBI" id="CHEBI:18262"/>
        <dbReference type="ChEBI" id="CHEBI:57287"/>
        <dbReference type="ChEBI" id="CHEBI:57375"/>
    </reaction>
    <physiologicalReaction direction="left-to-right" evidence="22">
        <dbReference type="Rhea" id="RHEA:30136"/>
    </physiologicalReaction>
</comment>
<comment type="catalytic activity">
    <reaction evidence="23">
        <text>tetradecanoyl-CoA + H2O = tetradecanoate + CoA + H(+)</text>
        <dbReference type="Rhea" id="RHEA:40119"/>
        <dbReference type="ChEBI" id="CHEBI:15377"/>
        <dbReference type="ChEBI" id="CHEBI:15378"/>
        <dbReference type="ChEBI" id="CHEBI:30807"/>
        <dbReference type="ChEBI" id="CHEBI:57287"/>
        <dbReference type="ChEBI" id="CHEBI:57385"/>
    </reaction>
    <physiologicalReaction direction="left-to-right" evidence="23">
        <dbReference type="Rhea" id="RHEA:40120"/>
    </physiologicalReaction>
</comment>
<keyword evidence="7" id="KW-0378">Hydrolase</keyword>
<evidence type="ECO:0000256" key="1">
    <source>
        <dbReference type="ARBA" id="ARBA00004170"/>
    </source>
</evidence>
<evidence type="ECO:0000256" key="22">
    <source>
        <dbReference type="ARBA" id="ARBA00048074"/>
    </source>
</evidence>
<keyword evidence="12" id="KW-0966">Cell projection</keyword>
<dbReference type="OrthoDB" id="5505920at2"/>
<comment type="subcellular location">
    <subcellularLocation>
        <location evidence="3">Cell projection</location>
        <location evidence="3">Ruffle membrane</location>
    </subcellularLocation>
    <subcellularLocation>
        <location evidence="2">Cytoplasm</location>
    </subcellularLocation>
    <subcellularLocation>
        <location evidence="1">Membrane</location>
        <topology evidence="1">Peripheral membrane protein</topology>
    </subcellularLocation>
</comment>
<keyword evidence="26" id="KW-1185">Reference proteome</keyword>
<keyword evidence="6" id="KW-0053">Apoptosis</keyword>
<evidence type="ECO:0000256" key="6">
    <source>
        <dbReference type="ARBA" id="ARBA00022703"/>
    </source>
</evidence>
<evidence type="ECO:0000256" key="15">
    <source>
        <dbReference type="ARBA" id="ARBA00038456"/>
    </source>
</evidence>
<evidence type="ECO:0000256" key="18">
    <source>
        <dbReference type="ARBA" id="ARBA00043210"/>
    </source>
</evidence>
<dbReference type="GO" id="GO:0005737">
    <property type="term" value="C:cytoplasm"/>
    <property type="evidence" value="ECO:0007669"/>
    <property type="project" value="UniProtKB-SubCell"/>
</dbReference>
<comment type="catalytic activity">
    <reaction evidence="14">
        <text>(9Z)-octadecenoyl-CoA + H2O = (9Z)-octadecenoate + CoA + H(+)</text>
        <dbReference type="Rhea" id="RHEA:40139"/>
        <dbReference type="ChEBI" id="CHEBI:15377"/>
        <dbReference type="ChEBI" id="CHEBI:15378"/>
        <dbReference type="ChEBI" id="CHEBI:30823"/>
        <dbReference type="ChEBI" id="CHEBI:57287"/>
        <dbReference type="ChEBI" id="CHEBI:57387"/>
    </reaction>
    <physiologicalReaction direction="left-to-right" evidence="14">
        <dbReference type="Rhea" id="RHEA:40140"/>
    </physiologicalReaction>
</comment>
<evidence type="ECO:0000256" key="2">
    <source>
        <dbReference type="ARBA" id="ARBA00004496"/>
    </source>
</evidence>
<dbReference type="Proteomes" id="UP000215199">
    <property type="component" value="Unassembled WGS sequence"/>
</dbReference>
<evidence type="ECO:0000256" key="3">
    <source>
        <dbReference type="ARBA" id="ARBA00004632"/>
    </source>
</evidence>
<evidence type="ECO:0000256" key="4">
    <source>
        <dbReference type="ARBA" id="ARBA00022475"/>
    </source>
</evidence>
<dbReference type="InterPro" id="IPR052365">
    <property type="entry name" value="THEM4/THEM5_acyl-CoA_thioest"/>
</dbReference>
<dbReference type="Gene3D" id="3.10.129.10">
    <property type="entry name" value="Hotdog Thioesterase"/>
    <property type="match status" value="1"/>
</dbReference>
<evidence type="ECO:0000256" key="19">
    <source>
        <dbReference type="ARBA" id="ARBA00047588"/>
    </source>
</evidence>